<name>A0A7X1ZE84_9PROT</name>
<keyword evidence="2" id="KW-1185">Reference proteome</keyword>
<organism evidence="1 2">
    <name type="scientific">Roseospira navarrensis</name>
    <dbReference type="NCBI Taxonomy" id="140058"/>
    <lineage>
        <taxon>Bacteria</taxon>
        <taxon>Pseudomonadati</taxon>
        <taxon>Pseudomonadota</taxon>
        <taxon>Alphaproteobacteria</taxon>
        <taxon>Rhodospirillales</taxon>
        <taxon>Rhodospirillaceae</taxon>
        <taxon>Roseospira</taxon>
    </lineage>
</organism>
<evidence type="ECO:0000313" key="1">
    <source>
        <dbReference type="EMBL" id="MQX36935.1"/>
    </source>
</evidence>
<reference evidence="1 2" key="1">
    <citation type="submission" date="2019-10" db="EMBL/GenBank/DDBJ databases">
        <title>Draft whole-genome sequence of the purple nonsulfur photosynthetic bacterium Roseospira navarrensis DSM 15114.</title>
        <authorList>
            <person name="Kyndt J.A."/>
            <person name="Meyer T.E."/>
        </authorList>
    </citation>
    <scope>NUCLEOTIDE SEQUENCE [LARGE SCALE GENOMIC DNA]</scope>
    <source>
        <strain evidence="1 2">DSM 15114</strain>
    </source>
</reference>
<sequence length="214" mass="22118">MGQDVFEVRLDLSRLANGQIVGARPMPPARLDKPGFMTTKAIEAYVNRPGAKEYEKAVLAYAQTGGPAKVTVVNPPQYLAPMVPMSQGHTFTLGLGGSGGIGIGAQAAAGFFGASVSPYFGVFYSVGGGAVAGAGIGGGVDFACYWRPPTVLGGNCYEITVGGGPGVYGQVSFFWEGQWPKVGQWVGWGFGFGKGGGLIVAATYNYGNYKGIIK</sequence>
<protein>
    <submittedName>
        <fullName evidence="1">Uncharacterized protein</fullName>
    </submittedName>
</protein>
<comment type="caution">
    <text evidence="1">The sequence shown here is derived from an EMBL/GenBank/DDBJ whole genome shotgun (WGS) entry which is preliminary data.</text>
</comment>
<dbReference type="AlphaFoldDB" id="A0A7X1ZE84"/>
<dbReference type="Proteomes" id="UP000434582">
    <property type="component" value="Unassembled WGS sequence"/>
</dbReference>
<gene>
    <name evidence="1" type="ORF">GHC57_10445</name>
</gene>
<proteinExistence type="predicted"/>
<dbReference type="RefSeq" id="WP_153343915.1">
    <property type="nucleotide sequence ID" value="NZ_WIVE01000029.1"/>
</dbReference>
<accession>A0A7X1ZE84</accession>
<dbReference type="EMBL" id="WIVE01000029">
    <property type="protein sequence ID" value="MQX36935.1"/>
    <property type="molecule type" value="Genomic_DNA"/>
</dbReference>
<evidence type="ECO:0000313" key="2">
    <source>
        <dbReference type="Proteomes" id="UP000434582"/>
    </source>
</evidence>